<name>A0A8C4RI00_ERPCA</name>
<proteinExistence type="predicted"/>
<dbReference type="GeneTree" id="ENSGT00980000202162"/>
<reference evidence="1" key="2">
    <citation type="submission" date="2025-08" db="UniProtKB">
        <authorList>
            <consortium name="Ensembl"/>
        </authorList>
    </citation>
    <scope>IDENTIFICATION</scope>
</reference>
<evidence type="ECO:0000313" key="2">
    <source>
        <dbReference type="Proteomes" id="UP000694620"/>
    </source>
</evidence>
<dbReference type="Proteomes" id="UP000694620">
    <property type="component" value="Chromosome 5"/>
</dbReference>
<reference evidence="1" key="1">
    <citation type="submission" date="2021-06" db="EMBL/GenBank/DDBJ databases">
        <authorList>
            <consortium name="Wellcome Sanger Institute Data Sharing"/>
        </authorList>
    </citation>
    <scope>NUCLEOTIDE SEQUENCE [LARGE SCALE GENOMIC DNA]</scope>
</reference>
<evidence type="ECO:0000313" key="1">
    <source>
        <dbReference type="Ensembl" id="ENSECRP00000002846.1"/>
    </source>
</evidence>
<accession>A0A8C4RI00</accession>
<dbReference type="Ensembl" id="ENSECRT00000002891.1">
    <property type="protein sequence ID" value="ENSECRP00000002846.1"/>
    <property type="gene ID" value="ENSECRG00000001940.1"/>
</dbReference>
<dbReference type="InterPro" id="IPR036816">
    <property type="entry name" value="RNaseA-like_dom_sf"/>
</dbReference>
<reference evidence="1" key="3">
    <citation type="submission" date="2025-09" db="UniProtKB">
        <authorList>
            <consortium name="Ensembl"/>
        </authorList>
    </citation>
    <scope>IDENTIFICATION</scope>
</reference>
<dbReference type="AlphaFoldDB" id="A0A8C4RI00"/>
<keyword evidence="2" id="KW-1185">Reference proteome</keyword>
<dbReference type="Gene3D" id="3.10.130.10">
    <property type="entry name" value="Ribonuclease A-like domain"/>
    <property type="match status" value="1"/>
</dbReference>
<protein>
    <submittedName>
        <fullName evidence="1">Uncharacterized protein</fullName>
    </submittedName>
</protein>
<organism evidence="1 2">
    <name type="scientific">Erpetoichthys calabaricus</name>
    <name type="common">Rope fish</name>
    <name type="synonym">Calamoichthys calabaricus</name>
    <dbReference type="NCBI Taxonomy" id="27687"/>
    <lineage>
        <taxon>Eukaryota</taxon>
        <taxon>Metazoa</taxon>
        <taxon>Chordata</taxon>
        <taxon>Craniata</taxon>
        <taxon>Vertebrata</taxon>
        <taxon>Euteleostomi</taxon>
        <taxon>Actinopterygii</taxon>
        <taxon>Polypteriformes</taxon>
        <taxon>Polypteridae</taxon>
        <taxon>Erpetoichthys</taxon>
    </lineage>
</organism>
<dbReference type="SUPFAM" id="SSF54076">
    <property type="entry name" value="RNase A-like"/>
    <property type="match status" value="1"/>
</dbReference>
<sequence>KPKGFGVPQLTLWTPIKLADGVFKNMLWSHYLCIPIDNRPVHTFVEATEQQLKTICGRQNNKVDCMSQDYFTVYDIQRRKDGHYTNVGKVTRRARIVVTCENNSPIHFVCTG</sequence>